<protein>
    <submittedName>
        <fullName evidence="1">Uncharacterized protein</fullName>
    </submittedName>
</protein>
<evidence type="ECO:0000313" key="2">
    <source>
        <dbReference type="Proteomes" id="UP000053097"/>
    </source>
</evidence>
<accession>A0A026WJC0</accession>
<name>A0A026WJC0_OOCBI</name>
<evidence type="ECO:0000313" key="1">
    <source>
        <dbReference type="EMBL" id="EZA56095.1"/>
    </source>
</evidence>
<keyword evidence="2" id="KW-1185">Reference proteome</keyword>
<dbReference type="EMBL" id="KK107171">
    <property type="protein sequence ID" value="EZA56095.1"/>
    <property type="molecule type" value="Genomic_DNA"/>
</dbReference>
<dbReference type="AlphaFoldDB" id="A0A026WJC0"/>
<organism evidence="1 2">
    <name type="scientific">Ooceraea biroi</name>
    <name type="common">Clonal raider ant</name>
    <name type="synonym">Cerapachys biroi</name>
    <dbReference type="NCBI Taxonomy" id="2015173"/>
    <lineage>
        <taxon>Eukaryota</taxon>
        <taxon>Metazoa</taxon>
        <taxon>Ecdysozoa</taxon>
        <taxon>Arthropoda</taxon>
        <taxon>Hexapoda</taxon>
        <taxon>Insecta</taxon>
        <taxon>Pterygota</taxon>
        <taxon>Neoptera</taxon>
        <taxon>Endopterygota</taxon>
        <taxon>Hymenoptera</taxon>
        <taxon>Apocrita</taxon>
        <taxon>Aculeata</taxon>
        <taxon>Formicoidea</taxon>
        <taxon>Formicidae</taxon>
        <taxon>Dorylinae</taxon>
        <taxon>Ooceraea</taxon>
    </lineage>
</organism>
<sequence length="56" mass="6077">MLEFHVMGPNFSCVTATNHADESLCGATQVPTSNYDASQGSKKHGFCYAIFYKASL</sequence>
<gene>
    <name evidence="1" type="ORF">X777_03576</name>
</gene>
<reference evidence="1 2" key="1">
    <citation type="journal article" date="2014" name="Curr. Biol.">
        <title>The genome of the clonal raider ant Cerapachys biroi.</title>
        <authorList>
            <person name="Oxley P.R."/>
            <person name="Ji L."/>
            <person name="Fetter-Pruneda I."/>
            <person name="McKenzie S.K."/>
            <person name="Li C."/>
            <person name="Hu H."/>
            <person name="Zhang G."/>
            <person name="Kronauer D.J."/>
        </authorList>
    </citation>
    <scope>NUCLEOTIDE SEQUENCE [LARGE SCALE GENOMIC DNA]</scope>
</reference>
<dbReference type="Proteomes" id="UP000053097">
    <property type="component" value="Unassembled WGS sequence"/>
</dbReference>
<proteinExistence type="predicted"/>